<organism evidence="2 3">
    <name type="scientific">Flavobacterium aquicola</name>
    <dbReference type="NCBI Taxonomy" id="1682742"/>
    <lineage>
        <taxon>Bacteria</taxon>
        <taxon>Pseudomonadati</taxon>
        <taxon>Bacteroidota</taxon>
        <taxon>Flavobacteriia</taxon>
        <taxon>Flavobacteriales</taxon>
        <taxon>Flavobacteriaceae</taxon>
        <taxon>Flavobacterium</taxon>
    </lineage>
</organism>
<feature type="region of interest" description="Disordered" evidence="1">
    <location>
        <begin position="1"/>
        <end position="22"/>
    </location>
</feature>
<evidence type="ECO:0000313" key="2">
    <source>
        <dbReference type="EMBL" id="REG91117.1"/>
    </source>
</evidence>
<accession>A0A3E0DYF4</accession>
<comment type="caution">
    <text evidence="2">The sequence shown here is derived from an EMBL/GenBank/DDBJ whole genome shotgun (WGS) entry which is preliminary data.</text>
</comment>
<evidence type="ECO:0000313" key="3">
    <source>
        <dbReference type="Proteomes" id="UP000257136"/>
    </source>
</evidence>
<sequence>MENISNFQNKNEKKKERQITATTTDLGIGINGKMVLYLDDLANPKIGLNLVPNPL</sequence>
<protein>
    <submittedName>
        <fullName evidence="2">Uncharacterized protein</fullName>
    </submittedName>
</protein>
<evidence type="ECO:0000256" key="1">
    <source>
        <dbReference type="SAM" id="MobiDB-lite"/>
    </source>
</evidence>
<keyword evidence="3" id="KW-1185">Reference proteome</keyword>
<dbReference type="AlphaFoldDB" id="A0A3E0DYF4"/>
<dbReference type="EMBL" id="QUNI01000017">
    <property type="protein sequence ID" value="REG91117.1"/>
    <property type="molecule type" value="Genomic_DNA"/>
</dbReference>
<gene>
    <name evidence="2" type="ORF">C8P67_11710</name>
</gene>
<dbReference type="Proteomes" id="UP000257136">
    <property type="component" value="Unassembled WGS sequence"/>
</dbReference>
<dbReference type="RefSeq" id="WP_170141499.1">
    <property type="nucleotide sequence ID" value="NZ_QUNI01000017.1"/>
</dbReference>
<name>A0A3E0DYF4_9FLAO</name>
<proteinExistence type="predicted"/>
<reference evidence="2 3" key="1">
    <citation type="submission" date="2018-08" db="EMBL/GenBank/DDBJ databases">
        <title>Genomic Encyclopedia of Archaeal and Bacterial Type Strains, Phase II (KMG-II): from individual species to whole genera.</title>
        <authorList>
            <person name="Goeker M."/>
        </authorList>
    </citation>
    <scope>NUCLEOTIDE SEQUENCE [LARGE SCALE GENOMIC DNA]</scope>
    <source>
        <strain evidence="2 3">DSM 100880</strain>
    </source>
</reference>